<keyword evidence="3" id="KW-1185">Reference proteome</keyword>
<dbReference type="EMBL" id="AMGY01000004">
    <property type="protein sequence ID" value="EXJ85157.1"/>
    <property type="molecule type" value="Genomic_DNA"/>
</dbReference>
<name>W9XX55_9EURO</name>
<dbReference type="InterPro" id="IPR056125">
    <property type="entry name" value="DUF7708"/>
</dbReference>
<feature type="domain" description="DUF7708" evidence="1">
    <location>
        <begin position="58"/>
        <end position="172"/>
    </location>
</feature>
<dbReference type="GeneID" id="19169942"/>
<dbReference type="Proteomes" id="UP000019478">
    <property type="component" value="Unassembled WGS sequence"/>
</dbReference>
<organism evidence="2 3">
    <name type="scientific">Capronia epimyces CBS 606.96</name>
    <dbReference type="NCBI Taxonomy" id="1182542"/>
    <lineage>
        <taxon>Eukaryota</taxon>
        <taxon>Fungi</taxon>
        <taxon>Dikarya</taxon>
        <taxon>Ascomycota</taxon>
        <taxon>Pezizomycotina</taxon>
        <taxon>Eurotiomycetes</taxon>
        <taxon>Chaetothyriomycetidae</taxon>
        <taxon>Chaetothyriales</taxon>
        <taxon>Herpotrichiellaceae</taxon>
        <taxon>Capronia</taxon>
    </lineage>
</organism>
<proteinExistence type="predicted"/>
<dbReference type="RefSeq" id="XP_007734142.1">
    <property type="nucleotide sequence ID" value="XM_007735952.1"/>
</dbReference>
<reference evidence="2 3" key="1">
    <citation type="submission" date="2013-03" db="EMBL/GenBank/DDBJ databases">
        <title>The Genome Sequence of Capronia epimyces CBS 606.96.</title>
        <authorList>
            <consortium name="The Broad Institute Genomics Platform"/>
            <person name="Cuomo C."/>
            <person name="de Hoog S."/>
            <person name="Gorbushina A."/>
            <person name="Walker B."/>
            <person name="Young S.K."/>
            <person name="Zeng Q."/>
            <person name="Gargeya S."/>
            <person name="Fitzgerald M."/>
            <person name="Haas B."/>
            <person name="Abouelleil A."/>
            <person name="Allen A.W."/>
            <person name="Alvarado L."/>
            <person name="Arachchi H.M."/>
            <person name="Berlin A.M."/>
            <person name="Chapman S.B."/>
            <person name="Gainer-Dewar J."/>
            <person name="Goldberg J."/>
            <person name="Griggs A."/>
            <person name="Gujja S."/>
            <person name="Hansen M."/>
            <person name="Howarth C."/>
            <person name="Imamovic A."/>
            <person name="Ireland A."/>
            <person name="Larimer J."/>
            <person name="McCowan C."/>
            <person name="Murphy C."/>
            <person name="Pearson M."/>
            <person name="Poon T.W."/>
            <person name="Priest M."/>
            <person name="Roberts A."/>
            <person name="Saif S."/>
            <person name="Shea T."/>
            <person name="Sisk P."/>
            <person name="Sykes S."/>
            <person name="Wortman J."/>
            <person name="Nusbaum C."/>
            <person name="Birren B."/>
        </authorList>
    </citation>
    <scope>NUCLEOTIDE SEQUENCE [LARGE SCALE GENOMIC DNA]</scope>
    <source>
        <strain evidence="2 3">CBS 606.96</strain>
    </source>
</reference>
<dbReference type="AlphaFoldDB" id="W9XX55"/>
<dbReference type="HOGENOM" id="CLU_949946_0_0_1"/>
<evidence type="ECO:0000259" key="1">
    <source>
        <dbReference type="Pfam" id="PF24809"/>
    </source>
</evidence>
<gene>
    <name evidence="2" type="ORF">A1O3_05832</name>
</gene>
<dbReference type="OrthoDB" id="4772757at2759"/>
<dbReference type="Pfam" id="PF24809">
    <property type="entry name" value="DUF7708"/>
    <property type="match status" value="1"/>
</dbReference>
<sequence>MSSPENPFLTSIKAFRQELSDDGRAQFCEVDSAEAMIQHLRTELKISQDSVVYRHLKSLAAVSKSWEPYFEITGILVATKAAIAAPFWGALRLIFQLSRNYEALFEQLSVKFAEISEIVEFSTQYVKLFEVVKTIVSGDKHAMIAALLTIYESVIMFCHRAYSIFAQGKKSMFMCDWLHCTVEITTNHIISGWRKRMAFHAKAAWVPFQDLFVTLIQRLENARLRFDHEVELLRTKVIVDTGDHVKGELEVLERGILELRSSLEAKHYGSTREQAKLTGNSNYAAASYSRHSY</sequence>
<evidence type="ECO:0000313" key="3">
    <source>
        <dbReference type="Proteomes" id="UP000019478"/>
    </source>
</evidence>
<accession>W9XX55</accession>
<comment type="caution">
    <text evidence="2">The sequence shown here is derived from an EMBL/GenBank/DDBJ whole genome shotgun (WGS) entry which is preliminary data.</text>
</comment>
<protein>
    <recommendedName>
        <fullName evidence="1">DUF7708 domain-containing protein</fullName>
    </recommendedName>
</protein>
<evidence type="ECO:0000313" key="2">
    <source>
        <dbReference type="EMBL" id="EXJ85157.1"/>
    </source>
</evidence>